<accession>A0A9X0PIB5</accession>
<proteinExistence type="predicted"/>
<evidence type="ECO:0000313" key="3">
    <source>
        <dbReference type="Proteomes" id="UP000524893"/>
    </source>
</evidence>
<dbReference type="Proteomes" id="UP001255050">
    <property type="component" value="Unassembled WGS sequence"/>
</dbReference>
<reference evidence="1 3" key="1">
    <citation type="journal article" date="2020" name="Access Microbiol">
        <title>Isolation and genome sequencing of Staphylococcus schleiferi subspecies coagulans from Antarctic seals.</title>
        <authorList>
            <person name="Foster G."/>
            <person name="Robb A."/>
            <person name="Paterson G.K."/>
        </authorList>
    </citation>
    <scope>NUCLEOTIDE SEQUENCE [LARGE SCALE GENOMIC DNA]</scope>
    <source>
        <strain evidence="1 3">M615/02/4</strain>
    </source>
</reference>
<protein>
    <submittedName>
        <fullName evidence="1">Uncharacterized protein</fullName>
    </submittedName>
</protein>
<keyword evidence="4" id="KW-1185">Reference proteome</keyword>
<evidence type="ECO:0000313" key="1">
    <source>
        <dbReference type="EMBL" id="MBA8777588.1"/>
    </source>
</evidence>
<evidence type="ECO:0000313" key="4">
    <source>
        <dbReference type="Proteomes" id="UP001255050"/>
    </source>
</evidence>
<sequence>MPQQNMDHNEDQYDIAIIALKLHNGVSIGQVVKPIQLQPLANSKGKEVEITG</sequence>
<dbReference type="Proteomes" id="UP000524893">
    <property type="component" value="Unassembled WGS sequence"/>
</dbReference>
<comment type="caution">
    <text evidence="1">The sequence shown here is derived from an EMBL/GenBank/DDBJ whole genome shotgun (WGS) entry which is preliminary data.</text>
</comment>
<gene>
    <name evidence="1" type="ORF">HR081_11985</name>
    <name evidence="2" type="ORF">RCO12_10275</name>
</gene>
<dbReference type="InterPro" id="IPR043504">
    <property type="entry name" value="Peptidase_S1_PA_chymotrypsin"/>
</dbReference>
<reference evidence="2 4" key="2">
    <citation type="submission" date="2023-08" db="EMBL/GenBank/DDBJ databases">
        <title>Whole genome sequencing of Staphylococcus coagulans NN-2474.</title>
        <authorList>
            <person name="Kropotov V.S."/>
            <person name="Boriskina E.V."/>
            <person name="Gordinskaya N.A."/>
            <person name="Shkurkina I.S."/>
            <person name="Kryazhev D.V."/>
            <person name="Alekseeva A.E."/>
            <person name="Makhova M.A."/>
        </authorList>
    </citation>
    <scope>NUCLEOTIDE SEQUENCE [LARGE SCALE GENOMIC DNA]</scope>
    <source>
        <strain evidence="2 4">NN-2474</strain>
    </source>
</reference>
<dbReference type="AlphaFoldDB" id="A0A9X0PIB5"/>
<dbReference type="Gene3D" id="2.40.10.10">
    <property type="entry name" value="Trypsin-like serine proteases"/>
    <property type="match status" value="1"/>
</dbReference>
<name>A0A9X0PIB5_9STAP</name>
<dbReference type="EMBL" id="JABTCN010000065">
    <property type="protein sequence ID" value="MBA8777588.1"/>
    <property type="molecule type" value="Genomic_DNA"/>
</dbReference>
<dbReference type="RefSeq" id="WP_165546300.1">
    <property type="nucleotide sequence ID" value="NZ_JABTCN010000065.1"/>
</dbReference>
<dbReference type="EMBL" id="JAVJGV010000060">
    <property type="protein sequence ID" value="MDR5603817.1"/>
    <property type="molecule type" value="Genomic_DNA"/>
</dbReference>
<organism evidence="1 3">
    <name type="scientific">Staphylococcus coagulans</name>
    <dbReference type="NCBI Taxonomy" id="74706"/>
    <lineage>
        <taxon>Bacteria</taxon>
        <taxon>Bacillati</taxon>
        <taxon>Bacillota</taxon>
        <taxon>Bacilli</taxon>
        <taxon>Bacillales</taxon>
        <taxon>Staphylococcaceae</taxon>
        <taxon>Staphylococcus</taxon>
    </lineage>
</organism>
<evidence type="ECO:0000313" key="2">
    <source>
        <dbReference type="EMBL" id="MDR5603817.1"/>
    </source>
</evidence>